<evidence type="ECO:0000256" key="5">
    <source>
        <dbReference type="ARBA" id="ARBA00022598"/>
    </source>
</evidence>
<evidence type="ECO:0000313" key="15">
    <source>
        <dbReference type="Proteomes" id="UP000266743"/>
    </source>
</evidence>
<evidence type="ECO:0000256" key="9">
    <source>
        <dbReference type="ARBA" id="ARBA00022958"/>
    </source>
</evidence>
<comment type="function">
    <text evidence="10">Catalyzes the post-translational addition of a tyrosine to the C-terminal end of detyrosinated alpha-tubulin.</text>
</comment>
<comment type="subunit">
    <text evidence="4">Monomer.</text>
</comment>
<dbReference type="PROSITE" id="PS51221">
    <property type="entry name" value="TTL"/>
    <property type="match status" value="1"/>
</dbReference>
<keyword evidence="8" id="KW-0460">Magnesium</keyword>
<reference evidence="14 15" key="1">
    <citation type="submission" date="2018-09" db="EMBL/GenBank/DDBJ databases">
        <title>whole genome sequence of T. equiperdum IVM-t1 strain.</title>
        <authorList>
            <person name="Suganuma K."/>
        </authorList>
    </citation>
    <scope>NUCLEOTIDE SEQUENCE [LARGE SCALE GENOMIC DNA]</scope>
    <source>
        <strain evidence="14 15">IVM-t1</strain>
    </source>
</reference>
<evidence type="ECO:0000256" key="8">
    <source>
        <dbReference type="ARBA" id="ARBA00022842"/>
    </source>
</evidence>
<keyword evidence="6" id="KW-0547">Nucleotide-binding</keyword>
<evidence type="ECO:0000256" key="7">
    <source>
        <dbReference type="ARBA" id="ARBA00022840"/>
    </source>
</evidence>
<evidence type="ECO:0000256" key="3">
    <source>
        <dbReference type="ARBA" id="ARBA00006820"/>
    </source>
</evidence>
<dbReference type="Proteomes" id="UP000266743">
    <property type="component" value="Chromosome 2"/>
</dbReference>
<sequence>MSEFPLVSPNVDSDRPPLGAAPRFFLGESNFSVYEEMARQLKEMGWCEVRSKGRLPTCDVILGDRFTIPYPLLRCECLPPTSRYSGSRWLNYFRGSHRLTLKASMARLLQKADSTCGEWMPRSYVLGGDQERRKDDREAFLEHAVRDPTQVWIIKPSSGCKGKDIVLTRSVAELEVFISELDPKCRRIYLVQQYVQRPLLYRGRKFDMRVWALLKSPYTIYAFTKGSCRTSSSPYDPDGIEDYLVHLTNHCLQEDAPEFGQYEEGNELWFEQVGAYLHEVYRKRILEDRILPQIASIIIRTLLAARAELQVLENEPYQCFQLFGYDVIVDEGLSVMLLEINGSPGVASKYLQPLVREIIKLVDGGEALNEWNVDAVGFVKLWAEGDELPIGST</sequence>
<dbReference type="EC" id="6.3.2.25" evidence="11"/>
<name>A0A3L6LHM4_9TRYP</name>
<evidence type="ECO:0000256" key="13">
    <source>
        <dbReference type="ARBA" id="ARBA00047950"/>
    </source>
</evidence>
<comment type="cofactor">
    <cofactor evidence="1">
        <name>Mg(2+)</name>
        <dbReference type="ChEBI" id="CHEBI:18420"/>
    </cofactor>
</comment>
<dbReference type="GO" id="GO:0000226">
    <property type="term" value="P:microtubule cytoskeleton organization"/>
    <property type="evidence" value="ECO:0007669"/>
    <property type="project" value="TreeGrafter"/>
</dbReference>
<dbReference type="PANTHER" id="PTHR46570">
    <property type="entry name" value="TUBULIN--TYROSINE LIGASE"/>
    <property type="match status" value="1"/>
</dbReference>
<evidence type="ECO:0000256" key="10">
    <source>
        <dbReference type="ARBA" id="ARBA00037791"/>
    </source>
</evidence>
<evidence type="ECO:0000313" key="14">
    <source>
        <dbReference type="EMBL" id="RHW74170.1"/>
    </source>
</evidence>
<dbReference type="EMBL" id="QSBY01000002">
    <property type="protein sequence ID" value="RHW74170.1"/>
    <property type="molecule type" value="Genomic_DNA"/>
</dbReference>
<dbReference type="Gene3D" id="3.30.470.20">
    <property type="entry name" value="ATP-grasp fold, B domain"/>
    <property type="match status" value="1"/>
</dbReference>
<dbReference type="PANTHER" id="PTHR46570:SF1">
    <property type="entry name" value="TUBULIN--TYROSINE LIGASE"/>
    <property type="match status" value="1"/>
</dbReference>
<comment type="cofactor">
    <cofactor evidence="2">
        <name>K(+)</name>
        <dbReference type="ChEBI" id="CHEBI:29103"/>
    </cofactor>
</comment>
<dbReference type="GO" id="GO:0004835">
    <property type="term" value="F:tubulin-tyrosine ligase activity"/>
    <property type="evidence" value="ECO:0007669"/>
    <property type="project" value="UniProtKB-EC"/>
</dbReference>
<comment type="catalytic activity">
    <reaction evidence="13">
        <text>C-terminal L-alpha-aminoacyl-L-glutamyl-L-glutamyl-[tubulin] + L-tyrosine + ATP = C-terminal L-alpha-aminoacyl-L-glutamyl-L-glutamyl-L-tyrosyl-[tubulin] + ADP + phosphate + H(+)</text>
        <dbReference type="Rhea" id="RHEA:17605"/>
        <dbReference type="Rhea" id="RHEA-COMP:16434"/>
        <dbReference type="Rhea" id="RHEA-COMP:16435"/>
        <dbReference type="ChEBI" id="CHEBI:15378"/>
        <dbReference type="ChEBI" id="CHEBI:30616"/>
        <dbReference type="ChEBI" id="CHEBI:43474"/>
        <dbReference type="ChEBI" id="CHEBI:58315"/>
        <dbReference type="ChEBI" id="CHEBI:149554"/>
        <dbReference type="ChEBI" id="CHEBI:149555"/>
        <dbReference type="ChEBI" id="CHEBI:456216"/>
        <dbReference type="EC" id="6.3.2.25"/>
    </reaction>
</comment>
<dbReference type="InterPro" id="IPR004344">
    <property type="entry name" value="TTL/TTLL_fam"/>
</dbReference>
<keyword evidence="5 14" id="KW-0436">Ligase</keyword>
<dbReference type="SUPFAM" id="SSF56059">
    <property type="entry name" value="Glutathione synthetase ATP-binding domain-like"/>
    <property type="match status" value="1"/>
</dbReference>
<protein>
    <recommendedName>
        <fullName evidence="12">Tubulin--tyrosine ligase</fullName>
        <ecNumber evidence="11">6.3.2.25</ecNumber>
    </recommendedName>
</protein>
<comment type="caution">
    <text evidence="14">The sequence shown here is derived from an EMBL/GenBank/DDBJ whole genome shotgun (WGS) entry which is preliminary data.</text>
</comment>
<evidence type="ECO:0000256" key="12">
    <source>
        <dbReference type="ARBA" id="ARBA00041021"/>
    </source>
</evidence>
<dbReference type="GO" id="GO:0005876">
    <property type="term" value="C:spindle microtubule"/>
    <property type="evidence" value="ECO:0007669"/>
    <property type="project" value="TreeGrafter"/>
</dbReference>
<dbReference type="GO" id="GO:0005524">
    <property type="term" value="F:ATP binding"/>
    <property type="evidence" value="ECO:0007669"/>
    <property type="project" value="UniProtKB-KW"/>
</dbReference>
<keyword evidence="9" id="KW-0630">Potassium</keyword>
<keyword evidence="7" id="KW-0067">ATP-binding</keyword>
<evidence type="ECO:0000256" key="1">
    <source>
        <dbReference type="ARBA" id="ARBA00001946"/>
    </source>
</evidence>
<evidence type="ECO:0000256" key="2">
    <source>
        <dbReference type="ARBA" id="ARBA00001958"/>
    </source>
</evidence>
<gene>
    <name evidence="14" type="ORF">DPX39_020023700</name>
</gene>
<dbReference type="AlphaFoldDB" id="A0A3L6LHM4"/>
<evidence type="ECO:0000256" key="6">
    <source>
        <dbReference type="ARBA" id="ARBA00022741"/>
    </source>
</evidence>
<dbReference type="Pfam" id="PF03133">
    <property type="entry name" value="TTL"/>
    <property type="match status" value="1"/>
</dbReference>
<evidence type="ECO:0000256" key="11">
    <source>
        <dbReference type="ARBA" id="ARBA00038960"/>
    </source>
</evidence>
<accession>A0A3L6LHM4</accession>
<organism evidence="14 15">
    <name type="scientific">Trypanosoma brucei equiperdum</name>
    <dbReference type="NCBI Taxonomy" id="630700"/>
    <lineage>
        <taxon>Eukaryota</taxon>
        <taxon>Discoba</taxon>
        <taxon>Euglenozoa</taxon>
        <taxon>Kinetoplastea</taxon>
        <taxon>Metakinetoplastina</taxon>
        <taxon>Trypanosomatida</taxon>
        <taxon>Trypanosomatidae</taxon>
        <taxon>Trypanosoma</taxon>
    </lineage>
</organism>
<evidence type="ECO:0000256" key="4">
    <source>
        <dbReference type="ARBA" id="ARBA00011245"/>
    </source>
</evidence>
<dbReference type="InterPro" id="IPR052492">
    <property type="entry name" value="Tubulin-tyrosine_ligase"/>
</dbReference>
<comment type="similarity">
    <text evidence="3">Belongs to the tubulin--tyrosine ligase family.</text>
</comment>
<proteinExistence type="inferred from homology"/>